<reference evidence="2" key="1">
    <citation type="submission" date="2016-10" db="EMBL/GenBank/DDBJ databases">
        <authorList>
            <person name="Varghese N."/>
            <person name="Submissions S."/>
        </authorList>
    </citation>
    <scope>NUCLEOTIDE SEQUENCE [LARGE SCALE GENOMIC DNA]</scope>
    <source>
        <strain evidence="2">DSM 22017</strain>
    </source>
</reference>
<name>A0A1H4PDC0_9ACTN</name>
<dbReference type="STRING" id="402596.SAMN04489844_1584"/>
<evidence type="ECO:0000313" key="1">
    <source>
        <dbReference type="EMBL" id="SEC05385.1"/>
    </source>
</evidence>
<dbReference type="EMBL" id="FNRT01000002">
    <property type="protein sequence ID" value="SEC05385.1"/>
    <property type="molecule type" value="Genomic_DNA"/>
</dbReference>
<keyword evidence="2" id="KW-1185">Reference proteome</keyword>
<sequence>MVGEVVRDSWERELDVLLRDLEQADPTVGAELVQLVVAGLSIRRVLDPDLTHERAVALLEHAVSALG</sequence>
<dbReference type="Proteomes" id="UP000198742">
    <property type="component" value="Unassembled WGS sequence"/>
</dbReference>
<accession>A0A1H4PDC0</accession>
<gene>
    <name evidence="1" type="ORF">SAMN04489844_1584</name>
</gene>
<evidence type="ECO:0000313" key="2">
    <source>
        <dbReference type="Proteomes" id="UP000198742"/>
    </source>
</evidence>
<organism evidence="1 2">
    <name type="scientific">Nocardioides exalbidus</name>
    <dbReference type="NCBI Taxonomy" id="402596"/>
    <lineage>
        <taxon>Bacteria</taxon>
        <taxon>Bacillati</taxon>
        <taxon>Actinomycetota</taxon>
        <taxon>Actinomycetes</taxon>
        <taxon>Propionibacteriales</taxon>
        <taxon>Nocardioidaceae</taxon>
        <taxon>Nocardioides</taxon>
    </lineage>
</organism>
<dbReference type="AlphaFoldDB" id="A0A1H4PDC0"/>
<proteinExistence type="predicted"/>
<protein>
    <submittedName>
        <fullName evidence="1">Uncharacterized protein</fullName>
    </submittedName>
</protein>